<feature type="region of interest" description="Disordered" evidence="1">
    <location>
        <begin position="1"/>
        <end position="179"/>
    </location>
</feature>
<gene>
    <name evidence="3" type="primary">LOC109548493</name>
</gene>
<evidence type="ECO:0000313" key="3">
    <source>
        <dbReference type="RefSeq" id="XP_033693812.1"/>
    </source>
</evidence>
<feature type="compositionally biased region" description="Low complexity" evidence="1">
    <location>
        <begin position="97"/>
        <end position="107"/>
    </location>
</feature>
<reference evidence="3" key="1">
    <citation type="submission" date="2025-08" db="UniProtKB">
        <authorList>
            <consortium name="RefSeq"/>
        </authorList>
    </citation>
    <scope>IDENTIFICATION</scope>
    <source>
        <tissue evidence="3">Spleen</tissue>
    </source>
</reference>
<feature type="region of interest" description="Disordered" evidence="1">
    <location>
        <begin position="191"/>
        <end position="219"/>
    </location>
</feature>
<evidence type="ECO:0000256" key="1">
    <source>
        <dbReference type="SAM" id="MobiDB-lite"/>
    </source>
</evidence>
<dbReference type="InParanoid" id="A0A6J3PUY6"/>
<name>A0A6J3PUY6_TURTR</name>
<protein>
    <submittedName>
        <fullName evidence="3">Translation initiation factor IF-2-like</fullName>
    </submittedName>
</protein>
<dbReference type="AlphaFoldDB" id="A0A6J3PUY6"/>
<feature type="compositionally biased region" description="Low complexity" evidence="1">
    <location>
        <begin position="122"/>
        <end position="142"/>
    </location>
</feature>
<feature type="compositionally biased region" description="Low complexity" evidence="1">
    <location>
        <begin position="8"/>
        <end position="17"/>
    </location>
</feature>
<dbReference type="Proteomes" id="UP000245320">
    <property type="component" value="Chromosome 13"/>
</dbReference>
<keyword evidence="2" id="KW-1185">Reference proteome</keyword>
<evidence type="ECO:0000313" key="2">
    <source>
        <dbReference type="Proteomes" id="UP000245320"/>
    </source>
</evidence>
<proteinExistence type="predicted"/>
<dbReference type="RefSeq" id="XP_033693812.1">
    <property type="nucleotide sequence ID" value="XM_033837921.1"/>
</dbReference>
<feature type="compositionally biased region" description="Low complexity" evidence="1">
    <location>
        <begin position="160"/>
        <end position="179"/>
    </location>
</feature>
<organism evidence="2 3">
    <name type="scientific">Tursiops truncatus</name>
    <name type="common">Atlantic bottle-nosed dolphin</name>
    <name type="synonym">Delphinus truncatus</name>
    <dbReference type="NCBI Taxonomy" id="9739"/>
    <lineage>
        <taxon>Eukaryota</taxon>
        <taxon>Metazoa</taxon>
        <taxon>Chordata</taxon>
        <taxon>Craniata</taxon>
        <taxon>Vertebrata</taxon>
        <taxon>Euteleostomi</taxon>
        <taxon>Mammalia</taxon>
        <taxon>Eutheria</taxon>
        <taxon>Laurasiatheria</taxon>
        <taxon>Artiodactyla</taxon>
        <taxon>Whippomorpha</taxon>
        <taxon>Cetacea</taxon>
        <taxon>Odontoceti</taxon>
        <taxon>Delphinidae</taxon>
        <taxon>Tursiops</taxon>
    </lineage>
</organism>
<sequence length="219" mass="23193">MAGRALGRAAEPAPSSRPRARSILRTARLLRGRSTERAGSGVRAQPGRGGEAKRGRGHPGPSGHYWPGARRPRAPAAPHRAPRPSQAPDPRERRAARSASPSQLPRATATKWRTREKRPATSPSAQRPPSAHARAPAPSGRRGLPVTSRGAANRERGHAGRACAARARPRAPSQAAGGRCLEAAGAGRARRFQNPLWEQSGKRRLGSAGGAAPRKRSRC</sequence>
<accession>A0A6J3PUY6</accession>